<name>E1F8U4_GIAIA</name>
<evidence type="ECO:0000256" key="1">
    <source>
        <dbReference type="SAM" id="MobiDB-lite"/>
    </source>
</evidence>
<organism evidence="2 3">
    <name type="scientific">Giardia intestinalis (strain P15)</name>
    <name type="common">Giardia lamblia</name>
    <dbReference type="NCBI Taxonomy" id="658858"/>
    <lineage>
        <taxon>Eukaryota</taxon>
        <taxon>Metamonada</taxon>
        <taxon>Diplomonadida</taxon>
        <taxon>Hexamitidae</taxon>
        <taxon>Giardiinae</taxon>
        <taxon>Giardia</taxon>
    </lineage>
</organism>
<protein>
    <submittedName>
        <fullName evidence="2">Uncharacterized protein</fullName>
    </submittedName>
</protein>
<feature type="region of interest" description="Disordered" evidence="1">
    <location>
        <begin position="57"/>
        <end position="121"/>
    </location>
</feature>
<feature type="region of interest" description="Disordered" evidence="1">
    <location>
        <begin position="19"/>
        <end position="44"/>
    </location>
</feature>
<dbReference type="AlphaFoldDB" id="E1F8U4"/>
<dbReference type="EMBL" id="ACVC01000331">
    <property type="protein sequence ID" value="EFO61142.1"/>
    <property type="molecule type" value="Genomic_DNA"/>
</dbReference>
<evidence type="ECO:0000313" key="3">
    <source>
        <dbReference type="Proteomes" id="UP000008974"/>
    </source>
</evidence>
<comment type="caution">
    <text evidence="2">The sequence shown here is derived from an EMBL/GenBank/DDBJ whole genome shotgun (WGS) entry which is preliminary data.</text>
</comment>
<accession>E1F8U4</accession>
<dbReference type="VEuPathDB" id="GiardiaDB:GLP15_2613"/>
<gene>
    <name evidence="2" type="ORF">GLP15_2613</name>
</gene>
<sequence length="189" mass="19176">MLGAPAEQARDRVHCAVCRSEGGPRRGSAGRGVIRRSRPGGSGLLLKCAPCEARRSASRRAASARPRGGQASGTRRPALSCGAPPRSTHRSRPGCTFPALLGEGPGDPRARGPTARAASSSAIPEGCPCSPVAGGRGAVSLQGPGCSLCATLMPSGESGRGGFCGRGRRPVSLTRQWPLSVGYGARPRA</sequence>
<feature type="compositionally biased region" description="Low complexity" evidence="1">
    <location>
        <begin position="59"/>
        <end position="73"/>
    </location>
</feature>
<proteinExistence type="predicted"/>
<evidence type="ECO:0000313" key="2">
    <source>
        <dbReference type="EMBL" id="EFO61142.1"/>
    </source>
</evidence>
<dbReference type="Proteomes" id="UP000008974">
    <property type="component" value="Unassembled WGS sequence"/>
</dbReference>
<reference evidence="2 3" key="1">
    <citation type="journal article" date="2010" name="BMC Genomics">
        <title>Genome analysis and comparative genomics of a Giardia intestinalis assemblage E isolate.</title>
        <authorList>
            <person name="Jerlstrom-Hultqvist J."/>
            <person name="Franzen O."/>
            <person name="Ankarklev J."/>
            <person name="Xu F."/>
            <person name="Nohynkova E."/>
            <person name="Andersson J.O."/>
            <person name="Svard S.G."/>
            <person name="Andersson B."/>
        </authorList>
    </citation>
    <scope>NUCLEOTIDE SEQUENCE [LARGE SCALE GENOMIC DNA]</scope>
    <source>
        <strain evidence="2 3">P15</strain>
    </source>
</reference>